<feature type="compositionally biased region" description="Polar residues" evidence="1">
    <location>
        <begin position="241"/>
        <end position="252"/>
    </location>
</feature>
<evidence type="ECO:0000256" key="1">
    <source>
        <dbReference type="SAM" id="MobiDB-lite"/>
    </source>
</evidence>
<comment type="caution">
    <text evidence="2">The sequence shown here is derived from an EMBL/GenBank/DDBJ whole genome shotgun (WGS) entry which is preliminary data.</text>
</comment>
<feature type="region of interest" description="Disordered" evidence="1">
    <location>
        <begin position="147"/>
        <end position="252"/>
    </location>
</feature>
<accession>A0A553RE74</accession>
<dbReference type="Proteomes" id="UP000316079">
    <property type="component" value="Unassembled WGS sequence"/>
</dbReference>
<gene>
    <name evidence="2" type="ORF">DNTS_020801</name>
</gene>
<keyword evidence="3" id="KW-1185">Reference proteome</keyword>
<organism evidence="2 3">
    <name type="scientific">Danionella cerebrum</name>
    <dbReference type="NCBI Taxonomy" id="2873325"/>
    <lineage>
        <taxon>Eukaryota</taxon>
        <taxon>Metazoa</taxon>
        <taxon>Chordata</taxon>
        <taxon>Craniata</taxon>
        <taxon>Vertebrata</taxon>
        <taxon>Euteleostomi</taxon>
        <taxon>Actinopterygii</taxon>
        <taxon>Neopterygii</taxon>
        <taxon>Teleostei</taxon>
        <taxon>Ostariophysi</taxon>
        <taxon>Cypriniformes</taxon>
        <taxon>Danionidae</taxon>
        <taxon>Danioninae</taxon>
        <taxon>Danionella</taxon>
    </lineage>
</organism>
<dbReference type="EMBL" id="SRMA01024397">
    <property type="protein sequence ID" value="TRZ00480.1"/>
    <property type="molecule type" value="Genomic_DNA"/>
</dbReference>
<proteinExistence type="predicted"/>
<feature type="compositionally biased region" description="Polar residues" evidence="1">
    <location>
        <begin position="147"/>
        <end position="158"/>
    </location>
</feature>
<sequence length="337" mass="37792">MFALSEVAVCERNTNTVSRSSDQYLRRSVISDRSEEHLLSCKRLPQRLDRYRGNAVPSWKATQEGSAPLERGTDARGRSVELSSDGAAGGGHEGLQESREENADVHRHPRHRRRTLPAHKQMLGVTRTRLVDLNVLVSVSRDVQNALQSVPDPAQSTDTAREPGSSRGELVPNQSLPSWTEEEHRRHRALEELTHKHPRPEKRAQGGGRVGRSARRLRGSPSAPPGPQTPLRHGSWRTWCPRSSGTLHTETGANRNVSEEAASEAAMKQKRPNRIRRNLILFVTRLIELERSLANKGKRGFRAENPCRPPGGNQQLMRFRQSASITIFRPDEESTLI</sequence>
<feature type="compositionally biased region" description="Basic and acidic residues" evidence="1">
    <location>
        <begin position="181"/>
        <end position="195"/>
    </location>
</feature>
<feature type="compositionally biased region" description="Basic and acidic residues" evidence="1">
    <location>
        <begin position="94"/>
        <end position="106"/>
    </location>
</feature>
<feature type="compositionally biased region" description="Basic residues" evidence="1">
    <location>
        <begin position="107"/>
        <end position="117"/>
    </location>
</feature>
<dbReference type="AlphaFoldDB" id="A0A553RE74"/>
<protein>
    <submittedName>
        <fullName evidence="2">Uncharacterized protein</fullName>
    </submittedName>
</protein>
<name>A0A553RE74_9TELE</name>
<dbReference type="OrthoDB" id="8962665at2759"/>
<feature type="region of interest" description="Disordered" evidence="1">
    <location>
        <begin position="58"/>
        <end position="121"/>
    </location>
</feature>
<evidence type="ECO:0000313" key="3">
    <source>
        <dbReference type="Proteomes" id="UP000316079"/>
    </source>
</evidence>
<evidence type="ECO:0000313" key="2">
    <source>
        <dbReference type="EMBL" id="TRZ00480.1"/>
    </source>
</evidence>
<reference evidence="2 3" key="1">
    <citation type="journal article" date="2019" name="Sci. Data">
        <title>Hybrid genome assembly and annotation of Danionella translucida.</title>
        <authorList>
            <person name="Kadobianskyi M."/>
            <person name="Schulze L."/>
            <person name="Schuelke M."/>
            <person name="Judkewitz B."/>
        </authorList>
    </citation>
    <scope>NUCLEOTIDE SEQUENCE [LARGE SCALE GENOMIC DNA]</scope>
    <source>
        <strain evidence="2 3">Bolton</strain>
    </source>
</reference>